<gene>
    <name evidence="1" type="ORF">EDC14_100138</name>
</gene>
<dbReference type="RefSeq" id="WP_132012163.1">
    <property type="nucleotide sequence ID" value="NZ_SLUN01000001.1"/>
</dbReference>
<protein>
    <submittedName>
        <fullName evidence="1">Uncharacterized protein</fullName>
    </submittedName>
</protein>
<organism evidence="1 2">
    <name type="scientific">Hydrogenispora ethanolica</name>
    <dbReference type="NCBI Taxonomy" id="1082276"/>
    <lineage>
        <taxon>Bacteria</taxon>
        <taxon>Bacillati</taxon>
        <taxon>Bacillota</taxon>
        <taxon>Hydrogenispora</taxon>
    </lineage>
</organism>
<keyword evidence="2" id="KW-1185">Reference proteome</keyword>
<dbReference type="EMBL" id="SLUN01000001">
    <property type="protein sequence ID" value="TCL76758.1"/>
    <property type="molecule type" value="Genomic_DNA"/>
</dbReference>
<dbReference type="InterPro" id="IPR011330">
    <property type="entry name" value="Glyco_hydro/deAcase_b/a-brl"/>
</dbReference>
<comment type="caution">
    <text evidence="1">The sequence shown here is derived from an EMBL/GenBank/DDBJ whole genome shotgun (WGS) entry which is preliminary data.</text>
</comment>
<evidence type="ECO:0000313" key="1">
    <source>
        <dbReference type="EMBL" id="TCL76758.1"/>
    </source>
</evidence>
<dbReference type="Proteomes" id="UP000295008">
    <property type="component" value="Unassembled WGS sequence"/>
</dbReference>
<dbReference type="SUPFAM" id="SSF88713">
    <property type="entry name" value="Glycoside hydrolase/deacetylase"/>
    <property type="match status" value="1"/>
</dbReference>
<name>A0A4R1SBA1_HYDET</name>
<dbReference type="OrthoDB" id="2539239at2"/>
<accession>A0A4R1SBA1</accession>
<proteinExistence type="predicted"/>
<dbReference type="AlphaFoldDB" id="A0A4R1SBA1"/>
<evidence type="ECO:0000313" key="2">
    <source>
        <dbReference type="Proteomes" id="UP000295008"/>
    </source>
</evidence>
<sequence>MLEVCKWKNNANSPVLLMVDDLANVWVDSDGNGRVDPGEDWGYAKDGPNSSFRYLNERILGDFPQVKTTFFTPVGVRAGLVPDGPIPSVARPIDADPESRAFFRMIHAQPRFEIAYHGTTHGRTGASARKFQQEWLTYPSLAAAKAAIARGKEIYREVFGEYPSGGKYCGYLSNQFSDASIEQSGFLWWCRYWNRGLFAERHCRTGGSDTNPLTAFDLKYFPNQTVLDIPSTLDGGLFTDVTGPAERSWKSRLKRALRNQLISKRLESVAYLVKHRLVVSIQEHIAPARDDGQRQRPNLFDDAESLWLIFAYLQTQNVWYCTGTELAEYAWLRDHVTVAWTGPRAFRLASRSGRPLRCPEITLKLTGPPCQALITPDGQKAHWQDGVVTIPVQDGEYQVV</sequence>
<dbReference type="GO" id="GO:0005975">
    <property type="term" value="P:carbohydrate metabolic process"/>
    <property type="evidence" value="ECO:0007669"/>
    <property type="project" value="InterPro"/>
</dbReference>
<dbReference type="Gene3D" id="3.20.20.370">
    <property type="entry name" value="Glycoside hydrolase/deacetylase"/>
    <property type="match status" value="1"/>
</dbReference>
<reference evidence="1 2" key="1">
    <citation type="submission" date="2019-03" db="EMBL/GenBank/DDBJ databases">
        <title>Genomic Encyclopedia of Type Strains, Phase IV (KMG-IV): sequencing the most valuable type-strain genomes for metagenomic binning, comparative biology and taxonomic classification.</title>
        <authorList>
            <person name="Goeker M."/>
        </authorList>
    </citation>
    <scope>NUCLEOTIDE SEQUENCE [LARGE SCALE GENOMIC DNA]</scope>
    <source>
        <strain evidence="1 2">LX-B</strain>
    </source>
</reference>